<keyword evidence="5" id="KW-0378">Hydrolase</keyword>
<feature type="domain" description="Helicase C-terminal" evidence="4">
    <location>
        <begin position="674"/>
        <end position="838"/>
    </location>
</feature>
<reference evidence="5 6" key="1">
    <citation type="submission" date="2019-12" db="EMBL/GenBank/DDBJ databases">
        <authorList>
            <person name="Li M."/>
        </authorList>
    </citation>
    <scope>NUCLEOTIDE SEQUENCE [LARGE SCALE GENOMIC DNA]</scope>
    <source>
        <strain evidence="5 6">GBMRC 2024</strain>
    </source>
</reference>
<feature type="domain" description="Helicase ATP-binding" evidence="3">
    <location>
        <begin position="422"/>
        <end position="606"/>
    </location>
</feature>
<evidence type="ECO:0000313" key="6">
    <source>
        <dbReference type="Proteomes" id="UP000477911"/>
    </source>
</evidence>
<dbReference type="SUPFAM" id="SSF52540">
    <property type="entry name" value="P-loop containing nucleoside triphosphate hydrolases"/>
    <property type="match status" value="1"/>
</dbReference>
<evidence type="ECO:0000259" key="4">
    <source>
        <dbReference type="PROSITE" id="PS51194"/>
    </source>
</evidence>
<accession>A0A6L7GE79</accession>
<keyword evidence="6" id="KW-1185">Reference proteome</keyword>
<keyword evidence="1" id="KW-0175">Coiled coil</keyword>
<dbReference type="GO" id="GO:0003677">
    <property type="term" value="F:DNA binding"/>
    <property type="evidence" value="ECO:0007669"/>
    <property type="project" value="InterPro"/>
</dbReference>
<dbReference type="Pfam" id="PF08463">
    <property type="entry name" value="EcoEI_R_C"/>
    <property type="match status" value="1"/>
</dbReference>
<dbReference type="GO" id="GO:0005829">
    <property type="term" value="C:cytosol"/>
    <property type="evidence" value="ECO:0007669"/>
    <property type="project" value="TreeGrafter"/>
</dbReference>
<dbReference type="InterPro" id="IPR001650">
    <property type="entry name" value="Helicase_C-like"/>
</dbReference>
<feature type="coiled-coil region" evidence="1">
    <location>
        <begin position="140"/>
        <end position="205"/>
    </location>
</feature>
<keyword evidence="5" id="KW-0540">Nuclease</keyword>
<evidence type="ECO:0000259" key="3">
    <source>
        <dbReference type="PROSITE" id="PS51192"/>
    </source>
</evidence>
<evidence type="ECO:0000313" key="5">
    <source>
        <dbReference type="EMBL" id="MXN21063.1"/>
    </source>
</evidence>
<sequence length="1113" mass="125635">MTSQNFDHLLEIDRPLAVLASHAERYFVDDANTALIKTRQFAERLAHLIAENAGVTLEGDPTFSDTLRVIRRDSLAPSEILDVLHRLRIEGNSAVHGHEGERRLAFEAVKLCHRLGVWLRASVSRNPKLSMAFVPPKLATDDSEELKAQVEDLKQRLREKSVESARIAQAIEAAKTEALNAEERARLAEEERQVYAELAEEAELRAVPPADPESAKTFIQAAFASAKDMEFDEADTRILIDEQLRLAGWDVDTTELKYSKGVRPEKNRNMAIAEWPTASGPADYALFIGRTLVGLVEAKRQRLNVSAALDTQATRYSQDIQADSSFDFAGGPWGAHKAPFIFATNGRGYYPAIKTQSGIWFRDTRIETNAARPLEGWFTPKGLEERLEVDTAAAESALADKPFNFGFELRPYQQLAIKAVEKGVASGQREMLVAMATGTGKTKLAIAMIYRLLEAKRFLRVCFVVDRSALGEQAESAFETTRMVGSRTFAEIFGLRGLEDQDIDRDAKIHICTVQSLVKRVLERDPADRPPVDQYDLILIDECHRGYLLDKEMSDAEMSFRDQNDYVSKYRRVVEYFDAVKVGLTATPALHTAEIFGEPIYRYSYREAVIDGWLIDHEPPHLITTALSAAGITIDAGEEIDVLDPRTGQIDTAKLPDQMNFSVEHFNRKVRAPKFNQVIAEELARRIDIMSPNAGKTLIFATTNDHADEVVNCLRDAYRAEGLDIRDEMIQKITGTVDKPLKQILKFKNEADPRIVVTVDLLTTGIDVPSITNLVFLRRVNSRILYDQMIGRATRRCDEIGKEAFQIYDAVDLYPNLQSMTEMKPVVVNPKVTFEDLFDGFEASDDAAHQEEILDQIIVKLSRKIKRMNEDIRQQYEAQTGETPEETLDRFRKEKPADVQQWTKARPGLGKFFDFEGDRNPPRIIPIYKGDDQVIDVSRGYGEGDKPDDFIDAFQAFVRDNANQIDALRLVVTRPRDLTRGSLRELRLALDSQNFTENALRTAWRDKTNDDIAASIIGFIRQAALGDPLIPYSDRVDAAIKRVANAHKLDDLQRKWLTQIGKEMTSKVVIDREAFDSPPFSQQGGYKRMNKIFKGELDTILDEIRTETWEPAA</sequence>
<dbReference type="EC" id="3.1.21.3" evidence="5"/>
<dbReference type="InterPro" id="IPR027417">
    <property type="entry name" value="P-loop_NTPase"/>
</dbReference>
<feature type="region of interest" description="Disordered" evidence="2">
    <location>
        <begin position="875"/>
        <end position="896"/>
    </location>
</feature>
<dbReference type="GO" id="GO:0005524">
    <property type="term" value="F:ATP binding"/>
    <property type="evidence" value="ECO:0007669"/>
    <property type="project" value="InterPro"/>
</dbReference>
<dbReference type="InterPro" id="IPR013670">
    <property type="entry name" value="EcoEI_R_C_dom"/>
</dbReference>
<evidence type="ECO:0000256" key="1">
    <source>
        <dbReference type="SAM" id="Coils"/>
    </source>
</evidence>
<proteinExistence type="predicted"/>
<organism evidence="5 6">
    <name type="scientific">Pseudooceanicola albus</name>
    <dbReference type="NCBI Taxonomy" id="2692189"/>
    <lineage>
        <taxon>Bacteria</taxon>
        <taxon>Pseudomonadati</taxon>
        <taxon>Pseudomonadota</taxon>
        <taxon>Alphaproteobacteria</taxon>
        <taxon>Rhodobacterales</taxon>
        <taxon>Paracoccaceae</taxon>
        <taxon>Pseudooceanicola</taxon>
    </lineage>
</organism>
<dbReference type="PROSITE" id="PS51192">
    <property type="entry name" value="HELICASE_ATP_BIND_1"/>
    <property type="match status" value="1"/>
</dbReference>
<dbReference type="AlphaFoldDB" id="A0A6L7GE79"/>
<dbReference type="GO" id="GO:0006304">
    <property type="term" value="P:DNA modification"/>
    <property type="evidence" value="ECO:0007669"/>
    <property type="project" value="InterPro"/>
</dbReference>
<dbReference type="InterPro" id="IPR006935">
    <property type="entry name" value="Helicase/UvrB_N"/>
</dbReference>
<gene>
    <name evidence="5" type="primary">hsdR</name>
    <name evidence="5" type="ORF">GR170_24870</name>
</gene>
<dbReference type="Pfam" id="PF00271">
    <property type="entry name" value="Helicase_C"/>
    <property type="match status" value="1"/>
</dbReference>
<dbReference type="Proteomes" id="UP000477911">
    <property type="component" value="Unassembled WGS sequence"/>
</dbReference>
<dbReference type="GO" id="GO:0009035">
    <property type="term" value="F:type I site-specific deoxyribonuclease activity"/>
    <property type="evidence" value="ECO:0007669"/>
    <property type="project" value="UniProtKB-EC"/>
</dbReference>
<dbReference type="PROSITE" id="PS51194">
    <property type="entry name" value="HELICASE_CTER"/>
    <property type="match status" value="1"/>
</dbReference>
<dbReference type="InterPro" id="IPR014001">
    <property type="entry name" value="Helicase_ATP-bd"/>
</dbReference>
<comment type="caution">
    <text evidence="5">The sequence shown here is derived from an EMBL/GenBank/DDBJ whole genome shotgun (WGS) entry which is preliminary data.</text>
</comment>
<dbReference type="Pfam" id="PF04851">
    <property type="entry name" value="ResIII"/>
    <property type="match status" value="1"/>
</dbReference>
<dbReference type="PANTHER" id="PTHR47396:SF1">
    <property type="entry name" value="ATP-DEPENDENT HELICASE IRC3-RELATED"/>
    <property type="match status" value="1"/>
</dbReference>
<dbReference type="RefSeq" id="WP_160897179.1">
    <property type="nucleotide sequence ID" value="NZ_WUMU01000044.1"/>
</dbReference>
<keyword evidence="5" id="KW-0255">Endonuclease</keyword>
<dbReference type="PANTHER" id="PTHR47396">
    <property type="entry name" value="TYPE I RESTRICTION ENZYME ECOKI R PROTEIN"/>
    <property type="match status" value="1"/>
</dbReference>
<dbReference type="InterPro" id="IPR050742">
    <property type="entry name" value="Helicase_Restrict-Modif_Enz"/>
</dbReference>
<dbReference type="NCBIfam" id="NF008521">
    <property type="entry name" value="PRK11448.1"/>
    <property type="match status" value="1"/>
</dbReference>
<evidence type="ECO:0000256" key="2">
    <source>
        <dbReference type="SAM" id="MobiDB-lite"/>
    </source>
</evidence>
<name>A0A6L7GE79_9RHOB</name>
<dbReference type="SMART" id="SM00490">
    <property type="entry name" value="HELICc"/>
    <property type="match status" value="1"/>
</dbReference>
<dbReference type="CDD" id="cd18032">
    <property type="entry name" value="DEXHc_RE_I_III_res"/>
    <property type="match status" value="1"/>
</dbReference>
<dbReference type="Gene3D" id="3.90.1570.30">
    <property type="match status" value="1"/>
</dbReference>
<dbReference type="CDD" id="cd18799">
    <property type="entry name" value="SF2_C_EcoAI-like"/>
    <property type="match status" value="1"/>
</dbReference>
<dbReference type="Gene3D" id="3.40.50.300">
    <property type="entry name" value="P-loop containing nucleotide triphosphate hydrolases"/>
    <property type="match status" value="2"/>
</dbReference>
<protein>
    <submittedName>
        <fullName evidence="5">Type I restriction-modification system endonuclease</fullName>
        <ecNumber evidence="5">3.1.21.3</ecNumber>
    </submittedName>
</protein>
<dbReference type="SMART" id="SM00487">
    <property type="entry name" value="DEXDc"/>
    <property type="match status" value="1"/>
</dbReference>
<feature type="compositionally biased region" description="Basic and acidic residues" evidence="2">
    <location>
        <begin position="887"/>
        <end position="896"/>
    </location>
</feature>
<dbReference type="EMBL" id="WUMU01000044">
    <property type="protein sequence ID" value="MXN21063.1"/>
    <property type="molecule type" value="Genomic_DNA"/>
</dbReference>